<evidence type="ECO:0000313" key="1">
    <source>
        <dbReference type="EMBL" id="KAE8330047.1"/>
    </source>
</evidence>
<dbReference type="AlphaFoldDB" id="A0A5N6X9X3"/>
<evidence type="ECO:0000313" key="2">
    <source>
        <dbReference type="Proteomes" id="UP000325945"/>
    </source>
</evidence>
<protein>
    <submittedName>
        <fullName evidence="1">Uncharacterized protein</fullName>
    </submittedName>
</protein>
<gene>
    <name evidence="1" type="ORF">BDV39DRAFT_171195</name>
</gene>
<sequence length="99" mass="11303">MDLFCCTVVIITSGSDQYMHPWAKYCAAYYITPYEILSIHNRSLLSIPVSKLARSTKMSRLGICRLYLSLRRRPIRDVRSLVVGGHYQTVGCGLLGREY</sequence>
<organism evidence="1 2">
    <name type="scientific">Aspergillus sergii</name>
    <dbReference type="NCBI Taxonomy" id="1034303"/>
    <lineage>
        <taxon>Eukaryota</taxon>
        <taxon>Fungi</taxon>
        <taxon>Dikarya</taxon>
        <taxon>Ascomycota</taxon>
        <taxon>Pezizomycotina</taxon>
        <taxon>Eurotiomycetes</taxon>
        <taxon>Eurotiomycetidae</taxon>
        <taxon>Eurotiales</taxon>
        <taxon>Aspergillaceae</taxon>
        <taxon>Aspergillus</taxon>
        <taxon>Aspergillus subgen. Circumdati</taxon>
    </lineage>
</organism>
<proteinExistence type="predicted"/>
<accession>A0A5N6X9X3</accession>
<name>A0A5N6X9X3_9EURO</name>
<dbReference type="Proteomes" id="UP000325945">
    <property type="component" value="Unassembled WGS sequence"/>
</dbReference>
<dbReference type="EMBL" id="ML741776">
    <property type="protein sequence ID" value="KAE8330047.1"/>
    <property type="molecule type" value="Genomic_DNA"/>
</dbReference>
<keyword evidence="2" id="KW-1185">Reference proteome</keyword>
<reference evidence="2" key="1">
    <citation type="submission" date="2019-04" db="EMBL/GenBank/DDBJ databases">
        <title>Friends and foes A comparative genomics studyof 23 Aspergillus species from section Flavi.</title>
        <authorList>
            <consortium name="DOE Joint Genome Institute"/>
            <person name="Kjaerbolling I."/>
            <person name="Vesth T."/>
            <person name="Frisvad J.C."/>
            <person name="Nybo J.L."/>
            <person name="Theobald S."/>
            <person name="Kildgaard S."/>
            <person name="Isbrandt T."/>
            <person name="Kuo A."/>
            <person name="Sato A."/>
            <person name="Lyhne E.K."/>
            <person name="Kogle M.E."/>
            <person name="Wiebenga A."/>
            <person name="Kun R.S."/>
            <person name="Lubbers R.J."/>
            <person name="Makela M.R."/>
            <person name="Barry K."/>
            <person name="Chovatia M."/>
            <person name="Clum A."/>
            <person name="Daum C."/>
            <person name="Haridas S."/>
            <person name="He G."/>
            <person name="LaButti K."/>
            <person name="Lipzen A."/>
            <person name="Mondo S."/>
            <person name="Riley R."/>
            <person name="Salamov A."/>
            <person name="Simmons B.A."/>
            <person name="Magnuson J.K."/>
            <person name="Henrissat B."/>
            <person name="Mortensen U.H."/>
            <person name="Larsen T.O."/>
            <person name="Devries R.P."/>
            <person name="Grigoriev I.V."/>
            <person name="Machida M."/>
            <person name="Baker S.E."/>
            <person name="Andersen M.R."/>
        </authorList>
    </citation>
    <scope>NUCLEOTIDE SEQUENCE [LARGE SCALE GENOMIC DNA]</scope>
    <source>
        <strain evidence="2">CBS 130017</strain>
    </source>
</reference>